<dbReference type="AlphaFoldDB" id="A0AAV8CDH4"/>
<organism evidence="2 3">
    <name type="scientific">Rhynchospora pubera</name>
    <dbReference type="NCBI Taxonomy" id="906938"/>
    <lineage>
        <taxon>Eukaryota</taxon>
        <taxon>Viridiplantae</taxon>
        <taxon>Streptophyta</taxon>
        <taxon>Embryophyta</taxon>
        <taxon>Tracheophyta</taxon>
        <taxon>Spermatophyta</taxon>
        <taxon>Magnoliopsida</taxon>
        <taxon>Liliopsida</taxon>
        <taxon>Poales</taxon>
        <taxon>Cyperaceae</taxon>
        <taxon>Cyperoideae</taxon>
        <taxon>Rhynchosporeae</taxon>
        <taxon>Rhynchospora</taxon>
    </lineage>
</organism>
<evidence type="ECO:0000313" key="3">
    <source>
        <dbReference type="Proteomes" id="UP001140206"/>
    </source>
</evidence>
<dbReference type="SUPFAM" id="SSF50978">
    <property type="entry name" value="WD40 repeat-like"/>
    <property type="match status" value="1"/>
</dbReference>
<dbReference type="EMBL" id="JAMFTS010000005">
    <property type="protein sequence ID" value="KAJ4752546.1"/>
    <property type="molecule type" value="Genomic_DNA"/>
</dbReference>
<dbReference type="InterPro" id="IPR036322">
    <property type="entry name" value="WD40_repeat_dom_sf"/>
</dbReference>
<dbReference type="SMART" id="SM00320">
    <property type="entry name" value="WD40"/>
    <property type="match status" value="3"/>
</dbReference>
<evidence type="ECO:0000313" key="2">
    <source>
        <dbReference type="EMBL" id="KAJ4752546.1"/>
    </source>
</evidence>
<dbReference type="Gene3D" id="2.130.10.10">
    <property type="entry name" value="YVTN repeat-like/Quinoprotein amine dehydrogenase"/>
    <property type="match status" value="1"/>
</dbReference>
<keyword evidence="1" id="KW-0853">WD repeat</keyword>
<comment type="caution">
    <text evidence="2">The sequence shown here is derived from an EMBL/GenBank/DDBJ whole genome shotgun (WGS) entry which is preliminary data.</text>
</comment>
<dbReference type="PROSITE" id="PS50082">
    <property type="entry name" value="WD_REPEATS_2"/>
    <property type="match status" value="1"/>
</dbReference>
<dbReference type="InterPro" id="IPR045182">
    <property type="entry name" value="JINGUBANG-like"/>
</dbReference>
<dbReference type="InterPro" id="IPR015943">
    <property type="entry name" value="WD40/YVTN_repeat-like_dom_sf"/>
</dbReference>
<protein>
    <submittedName>
        <fullName evidence="2">Transducin/WD40 repeat-like superfamily protein</fullName>
    </submittedName>
</protein>
<dbReference type="PANTHER" id="PTHR22844:SF213">
    <property type="entry name" value="OS01G0232200 PROTEIN"/>
    <property type="match status" value="1"/>
</dbReference>
<name>A0AAV8CDH4_9POAL</name>
<gene>
    <name evidence="2" type="ORF">LUZ62_086951</name>
</gene>
<dbReference type="Pfam" id="PF00400">
    <property type="entry name" value="WD40"/>
    <property type="match status" value="1"/>
</dbReference>
<dbReference type="InterPro" id="IPR001680">
    <property type="entry name" value="WD40_rpt"/>
</dbReference>
<feature type="repeat" description="WD" evidence="1">
    <location>
        <begin position="212"/>
        <end position="253"/>
    </location>
</feature>
<proteinExistence type="predicted"/>
<dbReference type="Proteomes" id="UP001140206">
    <property type="component" value="Chromosome 5"/>
</dbReference>
<reference evidence="2" key="1">
    <citation type="submission" date="2022-08" db="EMBL/GenBank/DDBJ databases">
        <authorList>
            <person name="Marques A."/>
        </authorList>
    </citation>
    <scope>NUCLEOTIDE SEQUENCE</scope>
    <source>
        <strain evidence="2">RhyPub2mFocal</strain>
        <tissue evidence="2">Leaves</tissue>
    </source>
</reference>
<dbReference type="PANTHER" id="PTHR22844">
    <property type="entry name" value="F-BOX AND WD40 DOMAIN PROTEIN"/>
    <property type="match status" value="1"/>
</dbReference>
<sequence>MDPSRRRSFHTFLEENKAPSYFPASPTAAAVPEPGRMSLSGLSLATSVPSTPGCNSPWILSPLHHATEKLSFNDGKQSPPRSSTPSIYYHCLATLHRLEGNVHSISISNGLVFTASDSGRVRAWSLRDCLDRGYIHIGNSRDHVTAVLGHGGTVMTAHLDRRVRIWAVTTDPDLEPDPDLARVRSRKIATLPPKSHVASFLPSFFGKSSKKSQHHKDLISCMALYYAEGLLYTGSRDSTVKAWKLSEQRSTDSFVAHEGQVRAVTLNH</sequence>
<accession>A0AAV8CDH4</accession>
<keyword evidence="3" id="KW-1185">Reference proteome</keyword>
<evidence type="ECO:0000256" key="1">
    <source>
        <dbReference type="PROSITE-ProRule" id="PRU00221"/>
    </source>
</evidence>